<name>A0ABV6HT53_9PAST</name>
<accession>A0ABV6HT53</accession>
<sequence length="110" mass="12533">MNKSNGTQITDEIAHIKQSVTDILITAVGSRIQRREYGSYLYQLIDRPLSQALMLQISAACIIAIKQWEPRIDIKAFKVYLQDQKIVADLSGVLKRNQQNINYQKIGLTL</sequence>
<feature type="domain" description="IraD/Gp25-like" evidence="1">
    <location>
        <begin position="14"/>
        <end position="89"/>
    </location>
</feature>
<dbReference type="InterPro" id="IPR007048">
    <property type="entry name" value="IraD/Gp25-like"/>
</dbReference>
<proteinExistence type="predicted"/>
<dbReference type="Pfam" id="PF04965">
    <property type="entry name" value="GPW_gp25"/>
    <property type="match status" value="1"/>
</dbReference>
<dbReference type="EMBL" id="JBHLWA010000001">
    <property type="protein sequence ID" value="MFC0322056.1"/>
    <property type="molecule type" value="Genomic_DNA"/>
</dbReference>
<dbReference type="SUPFAM" id="SSF160719">
    <property type="entry name" value="gpW/gp25-like"/>
    <property type="match status" value="1"/>
</dbReference>
<protein>
    <submittedName>
        <fullName evidence="2">GPW/gp25 family protein</fullName>
    </submittedName>
</protein>
<dbReference type="Gene3D" id="3.10.450.40">
    <property type="match status" value="1"/>
</dbReference>
<evidence type="ECO:0000313" key="3">
    <source>
        <dbReference type="Proteomes" id="UP001589769"/>
    </source>
</evidence>
<reference evidence="2 3" key="1">
    <citation type="submission" date="2024-09" db="EMBL/GenBank/DDBJ databases">
        <authorList>
            <person name="Sun Q."/>
            <person name="Mori K."/>
        </authorList>
    </citation>
    <scope>NUCLEOTIDE SEQUENCE [LARGE SCALE GENOMIC DNA]</scope>
    <source>
        <strain evidence="2 3">CCM 7538</strain>
    </source>
</reference>
<keyword evidence="3" id="KW-1185">Reference proteome</keyword>
<organism evidence="2 3">
    <name type="scientific">Gallibacterium melopsittaci</name>
    <dbReference type="NCBI Taxonomy" id="516063"/>
    <lineage>
        <taxon>Bacteria</taxon>
        <taxon>Pseudomonadati</taxon>
        <taxon>Pseudomonadota</taxon>
        <taxon>Gammaproteobacteria</taxon>
        <taxon>Pasteurellales</taxon>
        <taxon>Pasteurellaceae</taxon>
        <taxon>Gallibacterium</taxon>
    </lineage>
</organism>
<dbReference type="RefSeq" id="WP_382372441.1">
    <property type="nucleotide sequence ID" value="NZ_JBHLWA010000001.1"/>
</dbReference>
<gene>
    <name evidence="2" type="ORF">ACFFHT_00505</name>
</gene>
<evidence type="ECO:0000313" key="2">
    <source>
        <dbReference type="EMBL" id="MFC0322056.1"/>
    </source>
</evidence>
<dbReference type="Proteomes" id="UP001589769">
    <property type="component" value="Unassembled WGS sequence"/>
</dbReference>
<comment type="caution">
    <text evidence="2">The sequence shown here is derived from an EMBL/GenBank/DDBJ whole genome shotgun (WGS) entry which is preliminary data.</text>
</comment>
<evidence type="ECO:0000259" key="1">
    <source>
        <dbReference type="Pfam" id="PF04965"/>
    </source>
</evidence>